<evidence type="ECO:0000256" key="7">
    <source>
        <dbReference type="SAM" id="Coils"/>
    </source>
</evidence>
<feature type="active site" evidence="5">
    <location>
        <position position="279"/>
    </location>
</feature>
<dbReference type="PANTHER" id="PTHR46143:SF1">
    <property type="entry name" value="CALPAIN-7"/>
    <property type="match status" value="1"/>
</dbReference>
<dbReference type="PANTHER" id="PTHR46143">
    <property type="entry name" value="CALPAIN-7"/>
    <property type="match status" value="1"/>
</dbReference>
<evidence type="ECO:0000256" key="6">
    <source>
        <dbReference type="PROSITE-ProRule" id="PRU00239"/>
    </source>
</evidence>
<feature type="non-terminal residue" evidence="9">
    <location>
        <position position="459"/>
    </location>
</feature>
<protein>
    <submittedName>
        <fullName evidence="9">Peptidase C2 and/or MIT domain containing protein</fullName>
    </submittedName>
</protein>
<feature type="active site" evidence="5">
    <location>
        <position position="447"/>
    </location>
</feature>
<dbReference type="InterPro" id="IPR001300">
    <property type="entry name" value="Peptidase_C2_calpain_cat"/>
</dbReference>
<dbReference type="Gene3D" id="3.90.70.10">
    <property type="entry name" value="Cysteine proteinases"/>
    <property type="match status" value="1"/>
</dbReference>
<dbReference type="STRING" id="1661398.A0A482W7E4"/>
<sequence length="459" mass="51318">MSSPGHLLEDAVEAAKKAVQFDQQGEIEPSIYYYEAAAALLGRATALVDPDKAASFDEKAAEYKNRAEELKNSRNKETKIIEEDVNKQRVQKCYFLLQQAIEEDEAGDKEDAIELYAKAIEFITQFPDLMQGELKQLALQALDRAEALKGIKREPKPEKGVPTSSTTVVKTTAPLHRGSSAHLQVTGTDAYTDEEKAVLLYTSNINRREYVPFMSVDLTERFQYSIPFSDKDGYLALSPKQKREFSSWVRPQDLCGEPCIVDGPAPNYLNIKQTVISDCSFVASLAVSALYEKRFGRKLVTAIIYPQSKNKQPRYNPFGKYMIKLHINGVARKVIIDDYLPINRYGQLLCSYSSNKREFWISLLEKAYMKVMGGYDFPGSNSNIDLHALTGWIPERTAIRNSDPDFNKDALFSTLESRLAKGDVLVTVATGELSDADAERSGLVPTHAYAVMDAQTVDG</sequence>
<keyword evidence="7" id="KW-0175">Coiled coil</keyword>
<evidence type="ECO:0000256" key="1">
    <source>
        <dbReference type="ARBA" id="ARBA00007623"/>
    </source>
</evidence>
<dbReference type="Pfam" id="PF04212">
    <property type="entry name" value="MIT"/>
    <property type="match status" value="1"/>
</dbReference>
<evidence type="ECO:0000313" key="10">
    <source>
        <dbReference type="Proteomes" id="UP000292052"/>
    </source>
</evidence>
<comment type="caution">
    <text evidence="6">Lacks conserved residue(s) required for the propagation of feature annotation.</text>
</comment>
<comment type="similarity">
    <text evidence="1">Belongs to the peptidase C2 family.</text>
</comment>
<evidence type="ECO:0000256" key="4">
    <source>
        <dbReference type="ARBA" id="ARBA00022807"/>
    </source>
</evidence>
<comment type="caution">
    <text evidence="9">The sequence shown here is derived from an EMBL/GenBank/DDBJ whole genome shotgun (WGS) entry which is preliminary data.</text>
</comment>
<dbReference type="SUPFAM" id="SSF116846">
    <property type="entry name" value="MIT domain"/>
    <property type="match status" value="2"/>
</dbReference>
<feature type="domain" description="Calpain catalytic" evidence="8">
    <location>
        <begin position="225"/>
        <end position="459"/>
    </location>
</feature>
<keyword evidence="2" id="KW-0645">Protease</keyword>
<proteinExistence type="inferred from homology"/>
<dbReference type="InterPro" id="IPR022684">
    <property type="entry name" value="Calpain_cysteine_protease"/>
</dbReference>
<dbReference type="OrthoDB" id="167576at2759"/>
<dbReference type="InterPro" id="IPR038765">
    <property type="entry name" value="Papain-like_cys_pep_sf"/>
</dbReference>
<dbReference type="AlphaFoldDB" id="A0A482W7E4"/>
<reference evidence="9 10" key="1">
    <citation type="submission" date="2017-03" db="EMBL/GenBank/DDBJ databases">
        <title>Genome of the blue death feigning beetle - Asbolus verrucosus.</title>
        <authorList>
            <person name="Rider S.D."/>
        </authorList>
    </citation>
    <scope>NUCLEOTIDE SEQUENCE [LARGE SCALE GENOMIC DNA]</scope>
    <source>
        <strain evidence="9">Butters</strain>
        <tissue evidence="9">Head and leg muscle</tissue>
    </source>
</reference>
<dbReference type="EMBL" id="QDEB01024345">
    <property type="protein sequence ID" value="RZC40647.1"/>
    <property type="molecule type" value="Genomic_DNA"/>
</dbReference>
<dbReference type="GO" id="GO:0004198">
    <property type="term" value="F:calcium-dependent cysteine-type endopeptidase activity"/>
    <property type="evidence" value="ECO:0007669"/>
    <property type="project" value="InterPro"/>
</dbReference>
<dbReference type="InterPro" id="IPR036181">
    <property type="entry name" value="MIT_dom_sf"/>
</dbReference>
<dbReference type="CDD" id="cd00044">
    <property type="entry name" value="CysPc"/>
    <property type="match status" value="1"/>
</dbReference>
<keyword evidence="4" id="KW-0788">Thiol protease</keyword>
<dbReference type="Proteomes" id="UP000292052">
    <property type="component" value="Unassembled WGS sequence"/>
</dbReference>
<keyword evidence="10" id="KW-1185">Reference proteome</keyword>
<dbReference type="PROSITE" id="PS50203">
    <property type="entry name" value="CALPAIN_CAT"/>
    <property type="match status" value="1"/>
</dbReference>
<keyword evidence="3" id="KW-0378">Hydrolase</keyword>
<dbReference type="SMART" id="SM00745">
    <property type="entry name" value="MIT"/>
    <property type="match status" value="2"/>
</dbReference>
<accession>A0A482W7E4</accession>
<dbReference type="GO" id="GO:0006508">
    <property type="term" value="P:proteolysis"/>
    <property type="evidence" value="ECO:0007669"/>
    <property type="project" value="UniProtKB-KW"/>
</dbReference>
<evidence type="ECO:0000256" key="2">
    <source>
        <dbReference type="ARBA" id="ARBA00022670"/>
    </source>
</evidence>
<dbReference type="PRINTS" id="PR00704">
    <property type="entry name" value="CALPAIN"/>
</dbReference>
<feature type="coiled-coil region" evidence="7">
    <location>
        <begin position="53"/>
        <end position="80"/>
    </location>
</feature>
<dbReference type="SUPFAM" id="SSF54001">
    <property type="entry name" value="Cysteine proteinases"/>
    <property type="match status" value="1"/>
</dbReference>
<organism evidence="9 10">
    <name type="scientific">Asbolus verrucosus</name>
    <name type="common">Desert ironclad beetle</name>
    <dbReference type="NCBI Taxonomy" id="1661398"/>
    <lineage>
        <taxon>Eukaryota</taxon>
        <taxon>Metazoa</taxon>
        <taxon>Ecdysozoa</taxon>
        <taxon>Arthropoda</taxon>
        <taxon>Hexapoda</taxon>
        <taxon>Insecta</taxon>
        <taxon>Pterygota</taxon>
        <taxon>Neoptera</taxon>
        <taxon>Endopterygota</taxon>
        <taxon>Coleoptera</taxon>
        <taxon>Polyphaga</taxon>
        <taxon>Cucujiformia</taxon>
        <taxon>Tenebrionidae</taxon>
        <taxon>Pimeliinae</taxon>
        <taxon>Asbolus</taxon>
    </lineage>
</organism>
<dbReference type="Pfam" id="PF00648">
    <property type="entry name" value="Peptidase_C2"/>
    <property type="match status" value="1"/>
</dbReference>
<dbReference type="InterPro" id="IPR007330">
    <property type="entry name" value="MIT_dom"/>
</dbReference>
<gene>
    <name evidence="9" type="ORF">BDFB_013935</name>
</gene>
<dbReference type="Gene3D" id="1.20.58.80">
    <property type="entry name" value="Phosphotransferase system, lactose/cellobiose-type IIA subunit"/>
    <property type="match status" value="2"/>
</dbReference>
<dbReference type="SMART" id="SM00230">
    <property type="entry name" value="CysPc"/>
    <property type="match status" value="1"/>
</dbReference>
<evidence type="ECO:0000313" key="9">
    <source>
        <dbReference type="EMBL" id="RZC40647.1"/>
    </source>
</evidence>
<evidence type="ECO:0000256" key="3">
    <source>
        <dbReference type="ARBA" id="ARBA00022801"/>
    </source>
</evidence>
<evidence type="ECO:0000256" key="5">
    <source>
        <dbReference type="PIRSR" id="PIRSR622684-1"/>
    </source>
</evidence>
<dbReference type="InterPro" id="IPR051297">
    <property type="entry name" value="PalB/RIM13"/>
</dbReference>
<name>A0A482W7E4_ASBVE</name>
<evidence type="ECO:0000259" key="8">
    <source>
        <dbReference type="PROSITE" id="PS50203"/>
    </source>
</evidence>